<accession>A0ABT7LBF5</accession>
<name>A0ABT7LBF5_9BACI</name>
<reference evidence="2 3" key="1">
    <citation type="submission" date="2023-06" db="EMBL/GenBank/DDBJ databases">
        <title>Aquibacillus rhizosphaerae LR5S19.</title>
        <authorList>
            <person name="Sun J.-Q."/>
        </authorList>
    </citation>
    <scope>NUCLEOTIDE SEQUENCE [LARGE SCALE GENOMIC DNA]</scope>
    <source>
        <strain evidence="2 3">LR5S19</strain>
    </source>
</reference>
<dbReference type="EMBL" id="JASTZU010000063">
    <property type="protein sequence ID" value="MDL4843195.1"/>
    <property type="molecule type" value="Genomic_DNA"/>
</dbReference>
<sequence>MKHTTEFILGLIGSVLGILFTIIWFFAGIEFWATFSSGFLGEPDNIVSDEAYGIGLIITLFQVFILSAVYIVSCIFSIPSFLEKSSKRSGIILLIGGILALIVNVASLIPSALLIIAGGLCFRKAPAESVKETA</sequence>
<keyword evidence="1" id="KW-0812">Transmembrane</keyword>
<evidence type="ECO:0008006" key="4">
    <source>
        <dbReference type="Google" id="ProtNLM"/>
    </source>
</evidence>
<dbReference type="RefSeq" id="WP_285934492.1">
    <property type="nucleotide sequence ID" value="NZ_JASTZU010000063.1"/>
</dbReference>
<keyword evidence="1" id="KW-1133">Transmembrane helix</keyword>
<gene>
    <name evidence="2" type="ORF">QQS35_22415</name>
</gene>
<feature type="transmembrane region" description="Helical" evidence="1">
    <location>
        <begin position="7"/>
        <end position="32"/>
    </location>
</feature>
<evidence type="ECO:0000313" key="2">
    <source>
        <dbReference type="EMBL" id="MDL4843195.1"/>
    </source>
</evidence>
<comment type="caution">
    <text evidence="2">The sequence shown here is derived from an EMBL/GenBank/DDBJ whole genome shotgun (WGS) entry which is preliminary data.</text>
</comment>
<proteinExistence type="predicted"/>
<keyword evidence="1" id="KW-0472">Membrane</keyword>
<feature type="transmembrane region" description="Helical" evidence="1">
    <location>
        <begin position="90"/>
        <end position="116"/>
    </location>
</feature>
<dbReference type="Proteomes" id="UP001235343">
    <property type="component" value="Unassembled WGS sequence"/>
</dbReference>
<evidence type="ECO:0000313" key="3">
    <source>
        <dbReference type="Proteomes" id="UP001235343"/>
    </source>
</evidence>
<evidence type="ECO:0000256" key="1">
    <source>
        <dbReference type="SAM" id="Phobius"/>
    </source>
</evidence>
<protein>
    <recommendedName>
        <fullName evidence="4">DUF4064 domain-containing protein</fullName>
    </recommendedName>
</protein>
<organism evidence="2 3">
    <name type="scientific">Aquibacillus rhizosphaerae</name>
    <dbReference type="NCBI Taxonomy" id="3051431"/>
    <lineage>
        <taxon>Bacteria</taxon>
        <taxon>Bacillati</taxon>
        <taxon>Bacillota</taxon>
        <taxon>Bacilli</taxon>
        <taxon>Bacillales</taxon>
        <taxon>Bacillaceae</taxon>
        <taxon>Aquibacillus</taxon>
    </lineage>
</organism>
<feature type="transmembrane region" description="Helical" evidence="1">
    <location>
        <begin position="52"/>
        <end position="78"/>
    </location>
</feature>
<keyword evidence="3" id="KW-1185">Reference proteome</keyword>